<evidence type="ECO:0000313" key="9">
    <source>
        <dbReference type="EMBL" id="ADY48231.1"/>
    </source>
</evidence>
<dbReference type="AlphaFoldDB" id="F1LDM7"/>
<dbReference type="PANTHER" id="PTHR23504">
    <property type="entry name" value="MAJOR FACILITATOR SUPERFAMILY DOMAIN-CONTAINING PROTEIN 10"/>
    <property type="match status" value="1"/>
</dbReference>
<organism evidence="9">
    <name type="scientific">Ascaris suum</name>
    <name type="common">Pig roundworm</name>
    <name type="synonym">Ascaris lumbricoides</name>
    <dbReference type="NCBI Taxonomy" id="6253"/>
    <lineage>
        <taxon>Eukaryota</taxon>
        <taxon>Metazoa</taxon>
        <taxon>Ecdysozoa</taxon>
        <taxon>Nematoda</taxon>
        <taxon>Chromadorea</taxon>
        <taxon>Rhabditida</taxon>
        <taxon>Spirurina</taxon>
        <taxon>Ascaridomorpha</taxon>
        <taxon>Ascaridoidea</taxon>
        <taxon>Ascarididae</taxon>
        <taxon>Ascaris</taxon>
    </lineage>
</organism>
<evidence type="ECO:0000256" key="4">
    <source>
        <dbReference type="ARBA" id="ARBA00022989"/>
    </source>
</evidence>
<keyword evidence="3 7" id="KW-0812">Transmembrane</keyword>
<sequence>MISSDVAVASSDIYIHERLTAQNSSERPRTADSLAEKVPRKEEGRMVRKGRSLGSLLFGRRGRQSRDGMGFGDASVHHALIVIFLEYFAWGLLTVPVINVLADTFPANKFLMNGMILGVKGFLSFLSAPLVGALSDTWGRKSFLLLTVFCTCMPIPCLKISPCVSGGTLLCFQSVVCSR</sequence>
<protein>
    <submittedName>
        <fullName evidence="9">Hippocampus abundant transcript 1 protein</fullName>
    </submittedName>
</protein>
<keyword evidence="2" id="KW-0813">Transport</keyword>
<reference evidence="9" key="1">
    <citation type="journal article" date="2011" name="Genome Res.">
        <title>Deep small RNA sequencing from the nematode Ascaris reveals conservation, functional diversification, and novel developmental profiles.</title>
        <authorList>
            <person name="Wang J."/>
            <person name="Czech B."/>
            <person name="Crunk A."/>
            <person name="Wallace A."/>
            <person name="Mitreva M."/>
            <person name="Hannon G.J."/>
            <person name="Davis R.E."/>
        </authorList>
    </citation>
    <scope>NUCLEOTIDE SEQUENCE</scope>
</reference>
<feature type="domain" description="Major facilitator superfamily (MFS) profile" evidence="8">
    <location>
        <begin position="75"/>
        <end position="179"/>
    </location>
</feature>
<evidence type="ECO:0000256" key="3">
    <source>
        <dbReference type="ARBA" id="ARBA00022692"/>
    </source>
</evidence>
<dbReference type="InterPro" id="IPR036259">
    <property type="entry name" value="MFS_trans_sf"/>
</dbReference>
<dbReference type="PROSITE" id="PS50850">
    <property type="entry name" value="MFS"/>
    <property type="match status" value="1"/>
</dbReference>
<dbReference type="GO" id="GO:0016020">
    <property type="term" value="C:membrane"/>
    <property type="evidence" value="ECO:0007669"/>
    <property type="project" value="UniProtKB-SubCell"/>
</dbReference>
<dbReference type="PANTHER" id="PTHR23504:SF1">
    <property type="entry name" value="GH21943P-RELATED"/>
    <property type="match status" value="1"/>
</dbReference>
<evidence type="ECO:0000256" key="6">
    <source>
        <dbReference type="SAM" id="MobiDB-lite"/>
    </source>
</evidence>
<keyword evidence="4 7" id="KW-1133">Transmembrane helix</keyword>
<feature type="compositionally biased region" description="Basic and acidic residues" evidence="6">
    <location>
        <begin position="26"/>
        <end position="42"/>
    </location>
</feature>
<dbReference type="SUPFAM" id="SSF103473">
    <property type="entry name" value="MFS general substrate transporter"/>
    <property type="match status" value="1"/>
</dbReference>
<evidence type="ECO:0000256" key="5">
    <source>
        <dbReference type="ARBA" id="ARBA00023136"/>
    </source>
</evidence>
<proteinExistence type="evidence at transcript level"/>
<feature type="transmembrane region" description="Helical" evidence="7">
    <location>
        <begin position="143"/>
        <end position="161"/>
    </location>
</feature>
<evidence type="ECO:0000256" key="7">
    <source>
        <dbReference type="SAM" id="Phobius"/>
    </source>
</evidence>
<feature type="transmembrane region" description="Helical" evidence="7">
    <location>
        <begin position="70"/>
        <end position="90"/>
    </location>
</feature>
<keyword evidence="5 7" id="KW-0472">Membrane</keyword>
<accession>F1LDM7</accession>
<dbReference type="InterPro" id="IPR020846">
    <property type="entry name" value="MFS_dom"/>
</dbReference>
<name>F1LDM7_ASCSU</name>
<evidence type="ECO:0000259" key="8">
    <source>
        <dbReference type="PROSITE" id="PS50850"/>
    </source>
</evidence>
<dbReference type="GO" id="GO:0022857">
    <property type="term" value="F:transmembrane transporter activity"/>
    <property type="evidence" value="ECO:0007669"/>
    <property type="project" value="InterPro"/>
</dbReference>
<dbReference type="EMBL" id="JI179189">
    <property type="protein sequence ID" value="ADY48231.1"/>
    <property type="molecule type" value="mRNA"/>
</dbReference>
<comment type="subcellular location">
    <subcellularLocation>
        <location evidence="1">Membrane</location>
        <topology evidence="1">Multi-pass membrane protein</topology>
    </subcellularLocation>
</comment>
<feature type="transmembrane region" description="Helical" evidence="7">
    <location>
        <begin position="110"/>
        <end position="131"/>
    </location>
</feature>
<feature type="region of interest" description="Disordered" evidence="6">
    <location>
        <begin position="21"/>
        <end position="42"/>
    </location>
</feature>
<evidence type="ECO:0000256" key="1">
    <source>
        <dbReference type="ARBA" id="ARBA00004141"/>
    </source>
</evidence>
<dbReference type="Gene3D" id="1.20.1250.20">
    <property type="entry name" value="MFS general substrate transporter like domains"/>
    <property type="match status" value="1"/>
</dbReference>
<evidence type="ECO:0000256" key="2">
    <source>
        <dbReference type="ARBA" id="ARBA00022448"/>
    </source>
</evidence>